<dbReference type="InterPro" id="IPR050272">
    <property type="entry name" value="Isochorismatase-like_hydrls"/>
</dbReference>
<keyword evidence="1" id="KW-0378">Hydrolase</keyword>
<accession>A0A455SQM2</accession>
<protein>
    <submittedName>
        <fullName evidence="3">Isochorismatase</fullName>
    </submittedName>
</protein>
<dbReference type="Gene3D" id="3.40.50.850">
    <property type="entry name" value="Isochorismatase-like"/>
    <property type="match status" value="1"/>
</dbReference>
<sequence length="184" mass="20244">MKTALLVIDVQNEYFAPHGKWVLPDSEKALVQVQQLLAAFREAQLPVVHIVHESLGTDAPVFRRGSVGAEMHPAITVQPEERVITKHVPGAFTQTPLEALLRSLDVDTVVISGFMTHICCDTTTRQASERGFSIFFAEDATAARDMVLRGEVVPHNVVHEGTLATMTHFATVLPTAQIIQQLQK</sequence>
<evidence type="ECO:0000313" key="3">
    <source>
        <dbReference type="EMBL" id="BBH87434.1"/>
    </source>
</evidence>
<evidence type="ECO:0000256" key="1">
    <source>
        <dbReference type="ARBA" id="ARBA00022801"/>
    </source>
</evidence>
<dbReference type="SUPFAM" id="SSF52499">
    <property type="entry name" value="Isochorismatase-like hydrolases"/>
    <property type="match status" value="1"/>
</dbReference>
<gene>
    <name evidence="3" type="ORF">KTC_21850</name>
</gene>
<feature type="domain" description="Isochorismatase-like" evidence="2">
    <location>
        <begin position="3"/>
        <end position="173"/>
    </location>
</feature>
<dbReference type="Pfam" id="PF00857">
    <property type="entry name" value="Isochorismatase"/>
    <property type="match status" value="1"/>
</dbReference>
<proteinExistence type="predicted"/>
<name>A0A455SQM2_9CHLR</name>
<evidence type="ECO:0000259" key="2">
    <source>
        <dbReference type="Pfam" id="PF00857"/>
    </source>
</evidence>
<dbReference type="EMBL" id="AP019376">
    <property type="protein sequence ID" value="BBH87434.1"/>
    <property type="molecule type" value="Genomic_DNA"/>
</dbReference>
<dbReference type="PANTHER" id="PTHR43540">
    <property type="entry name" value="PEROXYUREIDOACRYLATE/UREIDOACRYLATE AMIDOHYDROLASE-RELATED"/>
    <property type="match status" value="1"/>
</dbReference>
<reference evidence="3" key="1">
    <citation type="submission" date="2018-12" db="EMBL/GenBank/DDBJ databases">
        <title>Novel natural products biosynthetic potential of the class Ktedonobacteria.</title>
        <authorList>
            <person name="Zheng Y."/>
            <person name="Saitou A."/>
            <person name="Wang C.M."/>
            <person name="Toyoda A."/>
            <person name="Minakuchi Y."/>
            <person name="Sekiguchi Y."/>
            <person name="Ueda K."/>
            <person name="Takano H."/>
            <person name="Sakai Y."/>
            <person name="Yokota A."/>
            <person name="Yabe S."/>
        </authorList>
    </citation>
    <scope>NUCLEOTIDE SEQUENCE</scope>
    <source>
        <strain evidence="3">COM3</strain>
    </source>
</reference>
<dbReference type="GO" id="GO:0016787">
    <property type="term" value="F:hydrolase activity"/>
    <property type="evidence" value="ECO:0007669"/>
    <property type="project" value="UniProtKB-KW"/>
</dbReference>
<dbReference type="InterPro" id="IPR000868">
    <property type="entry name" value="Isochorismatase-like_dom"/>
</dbReference>
<dbReference type="CDD" id="cd01014">
    <property type="entry name" value="nicotinamidase_related"/>
    <property type="match status" value="1"/>
</dbReference>
<dbReference type="InterPro" id="IPR036380">
    <property type="entry name" value="Isochorismatase-like_sf"/>
</dbReference>
<organism evidence="3">
    <name type="scientific">Thermosporothrix sp. COM3</name>
    <dbReference type="NCBI Taxonomy" id="2490863"/>
    <lineage>
        <taxon>Bacteria</taxon>
        <taxon>Bacillati</taxon>
        <taxon>Chloroflexota</taxon>
        <taxon>Ktedonobacteria</taxon>
        <taxon>Ktedonobacterales</taxon>
        <taxon>Thermosporotrichaceae</taxon>
        <taxon>Thermosporothrix</taxon>
    </lineage>
</organism>
<dbReference type="AlphaFoldDB" id="A0A455SQM2"/>